<dbReference type="EMBL" id="JAHRHJ020000001">
    <property type="protein sequence ID" value="KAH9331413.1"/>
    <property type="molecule type" value="Genomic_DNA"/>
</dbReference>
<dbReference type="GO" id="GO:0080120">
    <property type="term" value="P:CAAX-box protein maturation"/>
    <property type="evidence" value="ECO:0007669"/>
    <property type="project" value="UniProtKB-ARBA"/>
</dbReference>
<dbReference type="AlphaFoldDB" id="A0AA38LN65"/>
<feature type="domain" description="CAAX prenyl protease 2/Lysostaphin resistance protein A-like" evidence="3">
    <location>
        <begin position="196"/>
        <end position="284"/>
    </location>
</feature>
<evidence type="ECO:0000313" key="5">
    <source>
        <dbReference type="Proteomes" id="UP000824469"/>
    </source>
</evidence>
<keyword evidence="2" id="KW-0472">Membrane</keyword>
<keyword evidence="2" id="KW-1133">Transmembrane helix</keyword>
<keyword evidence="2" id="KW-0812">Transmembrane</keyword>
<organism evidence="4 5">
    <name type="scientific">Taxus chinensis</name>
    <name type="common">Chinese yew</name>
    <name type="synonym">Taxus wallichiana var. chinensis</name>
    <dbReference type="NCBI Taxonomy" id="29808"/>
    <lineage>
        <taxon>Eukaryota</taxon>
        <taxon>Viridiplantae</taxon>
        <taxon>Streptophyta</taxon>
        <taxon>Embryophyta</taxon>
        <taxon>Tracheophyta</taxon>
        <taxon>Spermatophyta</taxon>
        <taxon>Pinopsida</taxon>
        <taxon>Pinidae</taxon>
        <taxon>Conifers II</taxon>
        <taxon>Cupressales</taxon>
        <taxon>Taxaceae</taxon>
        <taxon>Taxus</taxon>
    </lineage>
</organism>
<protein>
    <recommendedName>
        <fullName evidence="3">CAAX prenyl protease 2/Lysostaphin resistance protein A-like domain-containing protein</fullName>
    </recommendedName>
</protein>
<dbReference type="Proteomes" id="UP000824469">
    <property type="component" value="Unassembled WGS sequence"/>
</dbReference>
<sequence>NKASHIGLYVKRKTSSIGHPKVSEALIVASYRHKSVKRMRREKQKPKPSYLRTSNVTVSEKENQTDYLQNPANLDHDHKLHMVDEDGVSYTKVISEDGSLQTPRRDAVLKACVVTSGIFAVFGLTIRQVSHITSEGGLTFPDCTKTMPYDFEWSQAEMIVALVVLISACRQMLLIFWPEFAKSSEVANRQVLGSLDIWDYAVVSFLPGICEELLFRGALLPLIGLDWKAVMIVGITFGALHLGGGRKSAFALWASFVGIIYGFSAVFSSSLIVPMAAHSLNNLIGGLLWRYFDPKENRNVVDS</sequence>
<evidence type="ECO:0000313" key="4">
    <source>
        <dbReference type="EMBL" id="KAH9331413.1"/>
    </source>
</evidence>
<comment type="caution">
    <text evidence="4">The sequence shown here is derived from an EMBL/GenBank/DDBJ whole genome shotgun (WGS) entry which is preliminary data.</text>
</comment>
<reference evidence="4 5" key="1">
    <citation type="journal article" date="2021" name="Nat. Plants">
        <title>The Taxus genome provides insights into paclitaxel biosynthesis.</title>
        <authorList>
            <person name="Xiong X."/>
            <person name="Gou J."/>
            <person name="Liao Q."/>
            <person name="Li Y."/>
            <person name="Zhou Q."/>
            <person name="Bi G."/>
            <person name="Li C."/>
            <person name="Du R."/>
            <person name="Wang X."/>
            <person name="Sun T."/>
            <person name="Guo L."/>
            <person name="Liang H."/>
            <person name="Lu P."/>
            <person name="Wu Y."/>
            <person name="Zhang Z."/>
            <person name="Ro D.K."/>
            <person name="Shang Y."/>
            <person name="Huang S."/>
            <person name="Yan J."/>
        </authorList>
    </citation>
    <scope>NUCLEOTIDE SEQUENCE [LARGE SCALE GENOMIC DNA]</scope>
    <source>
        <strain evidence="4">Ta-2019</strain>
    </source>
</reference>
<dbReference type="InterPro" id="IPR003675">
    <property type="entry name" value="Rce1/LyrA-like_dom"/>
</dbReference>
<evidence type="ECO:0000259" key="3">
    <source>
        <dbReference type="Pfam" id="PF02517"/>
    </source>
</evidence>
<dbReference type="PANTHER" id="PTHR43592:SF7">
    <property type="entry name" value="CAAX AMINO TERMINAL PROTEASE FAMILY PROTEIN"/>
    <property type="match status" value="1"/>
</dbReference>
<evidence type="ECO:0000256" key="2">
    <source>
        <dbReference type="SAM" id="Phobius"/>
    </source>
</evidence>
<keyword evidence="5" id="KW-1185">Reference proteome</keyword>
<evidence type="ECO:0000256" key="1">
    <source>
        <dbReference type="SAM" id="MobiDB-lite"/>
    </source>
</evidence>
<name>A0AA38LN65_TAXCH</name>
<feature type="compositionally biased region" description="Basic residues" evidence="1">
    <location>
        <begin position="36"/>
        <end position="46"/>
    </location>
</feature>
<dbReference type="Pfam" id="PF02517">
    <property type="entry name" value="Rce1-like"/>
    <property type="match status" value="1"/>
</dbReference>
<feature type="non-terminal residue" evidence="4">
    <location>
        <position position="303"/>
    </location>
</feature>
<proteinExistence type="predicted"/>
<dbReference type="GO" id="GO:0004175">
    <property type="term" value="F:endopeptidase activity"/>
    <property type="evidence" value="ECO:0007669"/>
    <property type="project" value="UniProtKB-ARBA"/>
</dbReference>
<dbReference type="OMA" id="MASHAVN"/>
<feature type="transmembrane region" description="Helical" evidence="2">
    <location>
        <begin position="227"/>
        <end position="244"/>
    </location>
</feature>
<dbReference type="PANTHER" id="PTHR43592">
    <property type="entry name" value="CAAX AMINO TERMINAL PROTEASE"/>
    <property type="match status" value="1"/>
</dbReference>
<feature type="transmembrane region" description="Helical" evidence="2">
    <location>
        <begin position="250"/>
        <end position="273"/>
    </location>
</feature>
<gene>
    <name evidence="4" type="ORF">KI387_003521</name>
</gene>
<accession>A0AA38LN65</accession>
<feature type="region of interest" description="Disordered" evidence="1">
    <location>
        <begin position="36"/>
        <end position="62"/>
    </location>
</feature>